<feature type="domain" description="Peptidase M56" evidence="3">
    <location>
        <begin position="30"/>
        <end position="220"/>
    </location>
</feature>
<dbReference type="Pfam" id="PF05569">
    <property type="entry name" value="Peptidase_M56"/>
    <property type="match status" value="1"/>
</dbReference>
<organism evidence="4 5">
    <name type="scientific">Syntrophomonas wolfei subsp. wolfei (strain DSM 2245B / Goettingen)</name>
    <dbReference type="NCBI Taxonomy" id="335541"/>
    <lineage>
        <taxon>Bacteria</taxon>
        <taxon>Bacillati</taxon>
        <taxon>Bacillota</taxon>
        <taxon>Clostridia</taxon>
        <taxon>Eubacteriales</taxon>
        <taxon>Syntrophomonadaceae</taxon>
        <taxon>Syntrophomonas</taxon>
    </lineage>
</organism>
<dbReference type="CDD" id="cd07341">
    <property type="entry name" value="M56_BlaR1_MecR1_like"/>
    <property type="match status" value="1"/>
</dbReference>
<feature type="transmembrane region" description="Helical" evidence="2">
    <location>
        <begin position="37"/>
        <end position="56"/>
    </location>
</feature>
<feature type="compositionally biased region" description="Polar residues" evidence="1">
    <location>
        <begin position="271"/>
        <end position="299"/>
    </location>
</feature>
<dbReference type="InterPro" id="IPR052173">
    <property type="entry name" value="Beta-lactam_resp_regulator"/>
</dbReference>
<dbReference type="STRING" id="335541.Swol_0431"/>
<gene>
    <name evidence="4" type="ordered locus">Swol_0431</name>
</gene>
<keyword evidence="2" id="KW-0472">Membrane</keyword>
<dbReference type="EMBL" id="CP000448">
    <property type="protein sequence ID" value="ABI67769.1"/>
    <property type="molecule type" value="Genomic_DNA"/>
</dbReference>
<accession>Q0AZT5</accession>
<dbReference type="KEGG" id="swo:Swol_0431"/>
<feature type="transmembrane region" description="Helical" evidence="2">
    <location>
        <begin position="226"/>
        <end position="246"/>
    </location>
</feature>
<sequence length="442" mass="50379">MHFICAELWGQYLEIVDMGKHAATGASTISMFMSPLISIWIAGICICTIFFLLSYIKCRREFQTALPVENDFINRWQQRHSLRRTVQIRQSDRIKAPLTYGVWHPVVLLPKAIDWTDETTMQYILTHEYVHIRRFDALAKLLITSAVCIHWFNPLVWAMYMLANRDIELTCDESVVRAFGDTAKSTYALALIGLEEKKSRLIPLFNNFSKNAIEERIIAIMKIKKYSLPVIIVAVLLIAGVTVGFACSKATVGQNSYLTEKSEELNPASPSPVSEKTPVNNGETIAEPASNNDGNSSSSEIRKVYYSDGQHKTEIDGVPVYPVHCVVIGKYYYKRIDRETGKNQVSFDDGSTWLSTRNNPESKKIEVSADGVTWKDLIATIQEPKYSEFCNHKYFYMRSDPDTGQEMASYDDGVTWLFYHENVITGRAEISSDGVKWREWIR</sequence>
<proteinExistence type="predicted"/>
<evidence type="ECO:0000313" key="4">
    <source>
        <dbReference type="EMBL" id="ABI67769.1"/>
    </source>
</evidence>
<dbReference type="Proteomes" id="UP000001968">
    <property type="component" value="Chromosome"/>
</dbReference>
<name>Q0AZT5_SYNWW</name>
<dbReference type="HOGENOM" id="CLU_619520_0_0_9"/>
<evidence type="ECO:0000256" key="2">
    <source>
        <dbReference type="SAM" id="Phobius"/>
    </source>
</evidence>
<dbReference type="InterPro" id="IPR008756">
    <property type="entry name" value="Peptidase_M56"/>
</dbReference>
<reference evidence="5" key="1">
    <citation type="journal article" date="2010" name="Environ. Microbiol.">
        <title>The genome of Syntrophomonas wolfei: new insights into syntrophic metabolism and biohydrogen production.</title>
        <authorList>
            <person name="Sieber J.R."/>
            <person name="Sims D.R."/>
            <person name="Han C."/>
            <person name="Kim E."/>
            <person name="Lykidis A."/>
            <person name="Lapidus A.L."/>
            <person name="McDonnald E."/>
            <person name="Rohlin L."/>
            <person name="Culley D.E."/>
            <person name="Gunsalus R."/>
            <person name="McInerney M.J."/>
        </authorList>
    </citation>
    <scope>NUCLEOTIDE SEQUENCE [LARGE SCALE GENOMIC DNA]</scope>
    <source>
        <strain evidence="5">DSM 2245B / Goettingen</strain>
    </source>
</reference>
<dbReference type="PANTHER" id="PTHR34978:SF3">
    <property type="entry name" value="SLR0241 PROTEIN"/>
    <property type="match status" value="1"/>
</dbReference>
<evidence type="ECO:0000256" key="1">
    <source>
        <dbReference type="SAM" id="MobiDB-lite"/>
    </source>
</evidence>
<dbReference type="PANTHER" id="PTHR34978">
    <property type="entry name" value="POSSIBLE SENSOR-TRANSDUCER PROTEIN BLAR"/>
    <property type="match status" value="1"/>
</dbReference>
<feature type="region of interest" description="Disordered" evidence="1">
    <location>
        <begin position="261"/>
        <end position="299"/>
    </location>
</feature>
<protein>
    <submittedName>
        <fullName evidence="4">Antirepressor regulating drug resistance predicted signal transduction N-terminal membrane component-like protein</fullName>
    </submittedName>
</protein>
<keyword evidence="2" id="KW-1133">Transmembrane helix</keyword>
<evidence type="ECO:0000259" key="3">
    <source>
        <dbReference type="Pfam" id="PF05569"/>
    </source>
</evidence>
<dbReference type="eggNOG" id="COG4219">
    <property type="taxonomic scope" value="Bacteria"/>
</dbReference>
<evidence type="ECO:0000313" key="5">
    <source>
        <dbReference type="Proteomes" id="UP000001968"/>
    </source>
</evidence>
<keyword evidence="5" id="KW-1185">Reference proteome</keyword>
<keyword evidence="2" id="KW-0812">Transmembrane</keyword>
<dbReference type="AlphaFoldDB" id="Q0AZT5"/>